<dbReference type="PANTHER" id="PTHR46233:SF3">
    <property type="entry name" value="HYDROXYACYLGLUTATHIONE HYDROLASE GLOC"/>
    <property type="match status" value="1"/>
</dbReference>
<dbReference type="Pfam" id="PF00753">
    <property type="entry name" value="Lactamase_B"/>
    <property type="match status" value="1"/>
</dbReference>
<dbReference type="GO" id="GO:0046872">
    <property type="term" value="F:metal ion binding"/>
    <property type="evidence" value="ECO:0007669"/>
    <property type="project" value="UniProtKB-KW"/>
</dbReference>
<keyword evidence="3" id="KW-0378">Hydrolase</keyword>
<dbReference type="InterPro" id="IPR001279">
    <property type="entry name" value="Metallo-B-lactamas"/>
</dbReference>
<dbReference type="HOGENOM" id="CLU_030571_5_4_9"/>
<dbReference type="PANTHER" id="PTHR46233">
    <property type="entry name" value="HYDROXYACYLGLUTATHIONE HYDROLASE GLOC"/>
    <property type="match status" value="1"/>
</dbReference>
<keyword evidence="2" id="KW-0479">Metal-binding</keyword>
<dbReference type="RefSeq" id="WP_006192972.1">
    <property type="nucleotide sequence ID" value="NC_015437.1"/>
</dbReference>
<proteinExistence type="predicted"/>
<keyword evidence="4" id="KW-0862">Zinc</keyword>
<dbReference type="EMBL" id="ACKP02000039">
    <property type="protein sequence ID" value="EEX76930.1"/>
    <property type="molecule type" value="Genomic_DNA"/>
</dbReference>
<dbReference type="GO" id="GO:0016787">
    <property type="term" value="F:hydrolase activity"/>
    <property type="evidence" value="ECO:0007669"/>
    <property type="project" value="UniProtKB-KW"/>
</dbReference>
<dbReference type="OrthoDB" id="9802248at2"/>
<evidence type="ECO:0000256" key="3">
    <source>
        <dbReference type="ARBA" id="ARBA00022801"/>
    </source>
</evidence>
<reference evidence="7 8" key="1">
    <citation type="submission" date="2009-09" db="EMBL/GenBank/DDBJ databases">
        <authorList>
            <person name="Weinstock G."/>
            <person name="Sodergren E."/>
            <person name="Clifton S."/>
            <person name="Fulton L."/>
            <person name="Fulton B."/>
            <person name="Courtney L."/>
            <person name="Fronick C."/>
            <person name="Harrison M."/>
            <person name="Strong C."/>
            <person name="Farmer C."/>
            <person name="Delahaunty K."/>
            <person name="Markovic C."/>
            <person name="Hall O."/>
            <person name="Minx P."/>
            <person name="Tomlinson C."/>
            <person name="Mitreva M."/>
            <person name="Nelson J."/>
            <person name="Hou S."/>
            <person name="Wollam A."/>
            <person name="Pepin K.H."/>
            <person name="Johnson M."/>
            <person name="Bhonagiri V."/>
            <person name="Nash W.E."/>
            <person name="Warren W."/>
            <person name="Chinwalla A."/>
            <person name="Mardis E.R."/>
            <person name="Wilson R.K."/>
        </authorList>
    </citation>
    <scope>NUCLEOTIDE SEQUENCE [LARGE SCALE GENOMIC DNA]</scope>
    <source>
        <strain evidence="7">ATCC 35185</strain>
        <strain evidence="8">ATCC 35185 / DSM 20758 / VPI D19B-28</strain>
    </source>
</reference>
<evidence type="ECO:0000313" key="7">
    <source>
        <dbReference type="EMBL" id="EEX76930.1"/>
    </source>
</evidence>
<dbReference type="SUPFAM" id="SSF56281">
    <property type="entry name" value="Metallo-hydrolase/oxidoreductase"/>
    <property type="match status" value="1"/>
</dbReference>
<dbReference type="Proteomes" id="UP000011124">
    <property type="component" value="Chromosome"/>
</dbReference>
<dbReference type="Proteomes" id="UP000003505">
    <property type="component" value="Unassembled WGS sequence"/>
</dbReference>
<dbReference type="KEGG" id="ssg:Selsp_0763"/>
<evidence type="ECO:0000256" key="1">
    <source>
        <dbReference type="ARBA" id="ARBA00001947"/>
    </source>
</evidence>
<dbReference type="Gene3D" id="3.60.15.10">
    <property type="entry name" value="Ribonuclease Z/Hydroxyacylglutathione hydrolase-like"/>
    <property type="match status" value="1"/>
</dbReference>
<evidence type="ECO:0000313" key="9">
    <source>
        <dbReference type="Proteomes" id="UP000011124"/>
    </source>
</evidence>
<dbReference type="AlphaFoldDB" id="C9LW27"/>
<comment type="cofactor">
    <cofactor evidence="1">
        <name>Zn(2+)</name>
        <dbReference type="ChEBI" id="CHEBI:29105"/>
    </cofactor>
</comment>
<feature type="domain" description="Metallo-beta-lactamase" evidence="5">
    <location>
        <begin position="14"/>
        <end position="191"/>
    </location>
</feature>
<dbReference type="InterPro" id="IPR036866">
    <property type="entry name" value="RibonucZ/Hydroxyglut_hydro"/>
</dbReference>
<name>C9LW27_SELS3</name>
<dbReference type="CDD" id="cd06262">
    <property type="entry name" value="metallo-hydrolase-like_MBL-fold"/>
    <property type="match status" value="1"/>
</dbReference>
<sequence length="213" mass="23009">MSLNMKALVVGALGVNCYILHEEGSKEAIAIDPGGSEETVWQHIQEDGLNLKAILNTHAHADHIGAIDFLREKTGAKLYIHEADAPMLLDAQKNLSAFMGTPIMTRPADILLKGGEVLEIGGMKFTVLHTPGHSPGGVCYLMEDRVFSGDTLFAESVGRTDFPGSSSRDLLTSIKEKLMTLPDELAVYCGHGPATTIGHERKCNPYINGFGFM</sequence>
<evidence type="ECO:0000259" key="5">
    <source>
        <dbReference type="SMART" id="SM00849"/>
    </source>
</evidence>
<protein>
    <submittedName>
        <fullName evidence="6 7">Beta-lactamase domain protein</fullName>
    </submittedName>
</protein>
<dbReference type="InterPro" id="IPR051453">
    <property type="entry name" value="MBL_Glyoxalase_II"/>
</dbReference>
<evidence type="ECO:0000313" key="8">
    <source>
        <dbReference type="Proteomes" id="UP000003505"/>
    </source>
</evidence>
<evidence type="ECO:0000256" key="4">
    <source>
        <dbReference type="ARBA" id="ARBA00022833"/>
    </source>
</evidence>
<dbReference type="EMBL" id="CP002637">
    <property type="protein sequence ID" value="AEB99729.1"/>
    <property type="molecule type" value="Genomic_DNA"/>
</dbReference>
<dbReference type="STRING" id="546271.Selsp_0763"/>
<accession>C9LW27</accession>
<evidence type="ECO:0000256" key="2">
    <source>
        <dbReference type="ARBA" id="ARBA00022723"/>
    </source>
</evidence>
<organism evidence="7 8">
    <name type="scientific">Selenomonas sputigena (strain ATCC 35185 / DSM 20758 / CCUG 44933 / VPI D19B-28)</name>
    <dbReference type="NCBI Taxonomy" id="546271"/>
    <lineage>
        <taxon>Bacteria</taxon>
        <taxon>Bacillati</taxon>
        <taxon>Bacillota</taxon>
        <taxon>Negativicutes</taxon>
        <taxon>Selenomonadales</taxon>
        <taxon>Selenomonadaceae</taxon>
        <taxon>Selenomonas</taxon>
    </lineage>
</organism>
<dbReference type="eggNOG" id="COG0491">
    <property type="taxonomic scope" value="Bacteria"/>
</dbReference>
<gene>
    <name evidence="6" type="ordered locus">Selsp_0763</name>
    <name evidence="7" type="ORF">SELSPUOL_01679</name>
</gene>
<reference evidence="6 9" key="2">
    <citation type="submission" date="2011-04" db="EMBL/GenBank/DDBJ databases">
        <title>The complete genome of Selenomonas sputigena DSM 20758.</title>
        <authorList>
            <consortium name="US DOE Joint Genome Institute (JGI-PGF)"/>
            <person name="Lucas S."/>
            <person name="Copeland A."/>
            <person name="Lapidus A."/>
            <person name="Bruce D."/>
            <person name="Goodwin L."/>
            <person name="Pitluck S."/>
            <person name="Peters L."/>
            <person name="Kyrpides N."/>
            <person name="Mavromatis K."/>
            <person name="Ivanova N."/>
            <person name="Ovchinnikova G."/>
            <person name="Teshima H."/>
            <person name="Detter J.C."/>
            <person name="Tapia R."/>
            <person name="Han C."/>
            <person name="Land M."/>
            <person name="Hauser L."/>
            <person name="Markowitz V."/>
            <person name="Cheng J.-F."/>
            <person name="Hugenholtz P."/>
            <person name="Woyke T."/>
            <person name="Wu D."/>
            <person name="Gronow S."/>
            <person name="Wellnitz S."/>
            <person name="Schneider S."/>
            <person name="Klenk H.-P."/>
            <person name="Eisen J.A."/>
        </authorList>
    </citation>
    <scope>NUCLEOTIDE SEQUENCE [LARGE SCALE GENOMIC DNA]</scope>
    <source>
        <strain evidence="6">ATCC 35185</strain>
        <strain evidence="9">ATCC 35185 / DSM 20758 / VPI D19B-28</strain>
    </source>
</reference>
<keyword evidence="9" id="KW-1185">Reference proteome</keyword>
<evidence type="ECO:0000313" key="6">
    <source>
        <dbReference type="EMBL" id="AEB99729.1"/>
    </source>
</evidence>
<dbReference type="SMART" id="SM00849">
    <property type="entry name" value="Lactamase_B"/>
    <property type="match status" value="1"/>
</dbReference>